<dbReference type="GO" id="GO:0015297">
    <property type="term" value="F:antiporter activity"/>
    <property type="evidence" value="ECO:0007669"/>
    <property type="project" value="TreeGrafter"/>
</dbReference>
<dbReference type="eggNOG" id="COG2076">
    <property type="taxonomic scope" value="Bacteria"/>
</dbReference>
<dbReference type="InterPro" id="IPR045324">
    <property type="entry name" value="Small_multidrug_res"/>
</dbReference>
<comment type="subcellular location">
    <subcellularLocation>
        <location evidence="1 8">Cell membrane</location>
        <topology evidence="1 8">Multi-pass membrane protein</topology>
    </subcellularLocation>
</comment>
<feature type="region of interest" description="Disordered" evidence="9">
    <location>
        <begin position="1"/>
        <end position="23"/>
    </location>
</feature>
<dbReference type="PANTHER" id="PTHR30561">
    <property type="entry name" value="SMR FAMILY PROTON-DEPENDENT DRUG EFFLUX TRANSPORTER SUGE"/>
    <property type="match status" value="1"/>
</dbReference>
<evidence type="ECO:0000313" key="12">
    <source>
        <dbReference type="Proteomes" id="UP000000245"/>
    </source>
</evidence>
<evidence type="ECO:0000256" key="4">
    <source>
        <dbReference type="ARBA" id="ARBA00022692"/>
    </source>
</evidence>
<keyword evidence="3" id="KW-1003">Cell membrane</keyword>
<name>A5FX71_ACICJ</name>
<feature type="transmembrane region" description="Helical" evidence="10">
    <location>
        <begin position="239"/>
        <end position="258"/>
    </location>
</feature>
<dbReference type="FunFam" id="1.10.3730.20:FF:000001">
    <property type="entry name" value="Quaternary ammonium compound resistance transporter SugE"/>
    <property type="match status" value="1"/>
</dbReference>
<evidence type="ECO:0000256" key="8">
    <source>
        <dbReference type="RuleBase" id="RU003942"/>
    </source>
</evidence>
<feature type="transmembrane region" description="Helical" evidence="10">
    <location>
        <begin position="210"/>
        <end position="232"/>
    </location>
</feature>
<dbReference type="InterPro" id="IPR000390">
    <property type="entry name" value="Small_drug/metabolite_transptr"/>
</dbReference>
<dbReference type="GO" id="GO:0031460">
    <property type="term" value="P:glycine betaine transport"/>
    <property type="evidence" value="ECO:0007669"/>
    <property type="project" value="TreeGrafter"/>
</dbReference>
<evidence type="ECO:0000313" key="11">
    <source>
        <dbReference type="EMBL" id="ABQ30203.1"/>
    </source>
</evidence>
<dbReference type="KEGG" id="acr:Acry_0986"/>
<dbReference type="HOGENOM" id="CLU_955201_0_0_5"/>
<evidence type="ECO:0000256" key="9">
    <source>
        <dbReference type="SAM" id="MobiDB-lite"/>
    </source>
</evidence>
<dbReference type="GO" id="GO:0005886">
    <property type="term" value="C:plasma membrane"/>
    <property type="evidence" value="ECO:0007669"/>
    <property type="project" value="UniProtKB-SubCell"/>
</dbReference>
<feature type="transmembrane region" description="Helical" evidence="10">
    <location>
        <begin position="264"/>
        <end position="284"/>
    </location>
</feature>
<dbReference type="GO" id="GO:1990961">
    <property type="term" value="P:xenobiotic detoxification by transmembrane export across the plasma membrane"/>
    <property type="evidence" value="ECO:0007669"/>
    <property type="project" value="UniProtKB-ARBA"/>
</dbReference>
<evidence type="ECO:0000256" key="7">
    <source>
        <dbReference type="ARBA" id="ARBA00038032"/>
    </source>
</evidence>
<dbReference type="Gene3D" id="1.10.3730.20">
    <property type="match status" value="1"/>
</dbReference>
<sequence length="291" mass="31125">MRIATASRRAQPFSLPKPGHRAVGRMAVPPLKETIFARRPCSQNPRATSHETPPCTRDGNPAALTSNVNPCSFSSAIIRSFRNCINSTCTSSRLESNRCFACSDPTFPPRATKCRAAKFRSQSETSPDRAASAVAPVIIPLPDFPEISSNSAMMSNRRGPFRRRRGLTAPRFASIIGGMNELKSYFLLAIAIACEVAGTSFLKASDGFTLPVQTIGTLMFYAAAFYLLAIIVRTMPIGVVYAIWSGAGIVLISAVGWLRFGQSLSPATMFGIAVIAAGVVIVNLSSAAPPH</sequence>
<feature type="compositionally biased region" description="Polar residues" evidence="9">
    <location>
        <begin position="41"/>
        <end position="51"/>
    </location>
</feature>
<dbReference type="PANTHER" id="PTHR30561:SF1">
    <property type="entry name" value="MULTIDRUG TRANSPORTER EMRE"/>
    <property type="match status" value="1"/>
</dbReference>
<evidence type="ECO:0000256" key="2">
    <source>
        <dbReference type="ARBA" id="ARBA00022448"/>
    </source>
</evidence>
<organism evidence="11 12">
    <name type="scientific">Acidiphilium cryptum (strain JF-5)</name>
    <dbReference type="NCBI Taxonomy" id="349163"/>
    <lineage>
        <taxon>Bacteria</taxon>
        <taxon>Pseudomonadati</taxon>
        <taxon>Pseudomonadota</taxon>
        <taxon>Alphaproteobacteria</taxon>
        <taxon>Acetobacterales</taxon>
        <taxon>Acidocellaceae</taxon>
        <taxon>Acidiphilium</taxon>
    </lineage>
</organism>
<dbReference type="STRING" id="349163.Acry_0986"/>
<dbReference type="AlphaFoldDB" id="A5FX71"/>
<dbReference type="GO" id="GO:0015199">
    <property type="term" value="F:amino-acid betaine transmembrane transporter activity"/>
    <property type="evidence" value="ECO:0007669"/>
    <property type="project" value="TreeGrafter"/>
</dbReference>
<evidence type="ECO:0000256" key="6">
    <source>
        <dbReference type="ARBA" id="ARBA00023136"/>
    </source>
</evidence>
<evidence type="ECO:0000256" key="1">
    <source>
        <dbReference type="ARBA" id="ARBA00004651"/>
    </source>
</evidence>
<dbReference type="InterPro" id="IPR037185">
    <property type="entry name" value="EmrE-like"/>
</dbReference>
<keyword evidence="4 8" id="KW-0812">Transmembrane</keyword>
<accession>A5FX71</accession>
<keyword evidence="6 10" id="KW-0472">Membrane</keyword>
<evidence type="ECO:0000256" key="3">
    <source>
        <dbReference type="ARBA" id="ARBA00022475"/>
    </source>
</evidence>
<dbReference type="GO" id="GO:0015220">
    <property type="term" value="F:choline transmembrane transporter activity"/>
    <property type="evidence" value="ECO:0007669"/>
    <property type="project" value="TreeGrafter"/>
</dbReference>
<proteinExistence type="inferred from homology"/>
<dbReference type="Pfam" id="PF00893">
    <property type="entry name" value="Multi_Drug_Res"/>
    <property type="match status" value="1"/>
</dbReference>
<gene>
    <name evidence="11" type="ordered locus">Acry_0986</name>
</gene>
<dbReference type="EMBL" id="CP000697">
    <property type="protein sequence ID" value="ABQ30203.1"/>
    <property type="molecule type" value="Genomic_DNA"/>
</dbReference>
<comment type="similarity">
    <text evidence="7 8">Belongs to the drug/metabolite transporter (DMT) superfamily. Small multidrug resistance (SMR) (TC 2.A.7.1) family.</text>
</comment>
<keyword evidence="12" id="KW-1185">Reference proteome</keyword>
<evidence type="ECO:0000256" key="5">
    <source>
        <dbReference type="ARBA" id="ARBA00022989"/>
    </source>
</evidence>
<dbReference type="Proteomes" id="UP000000245">
    <property type="component" value="Chromosome"/>
</dbReference>
<protein>
    <submittedName>
        <fullName evidence="11">Small multidrug resistance protein</fullName>
    </submittedName>
</protein>
<keyword evidence="5 10" id="KW-1133">Transmembrane helix</keyword>
<evidence type="ECO:0000256" key="10">
    <source>
        <dbReference type="SAM" id="Phobius"/>
    </source>
</evidence>
<keyword evidence="2" id="KW-0813">Transport</keyword>
<feature type="region of interest" description="Disordered" evidence="9">
    <location>
        <begin position="40"/>
        <end position="61"/>
    </location>
</feature>
<dbReference type="SUPFAM" id="SSF103481">
    <property type="entry name" value="Multidrug resistance efflux transporter EmrE"/>
    <property type="match status" value="1"/>
</dbReference>
<reference evidence="11 12" key="1">
    <citation type="submission" date="2007-05" db="EMBL/GenBank/DDBJ databases">
        <title>Complete sequence of chromosome of Acidiphilium cryptum JF-5.</title>
        <authorList>
            <consortium name="US DOE Joint Genome Institute"/>
            <person name="Copeland A."/>
            <person name="Lucas S."/>
            <person name="Lapidus A."/>
            <person name="Barry K."/>
            <person name="Detter J.C."/>
            <person name="Glavina del Rio T."/>
            <person name="Hammon N."/>
            <person name="Israni S."/>
            <person name="Dalin E."/>
            <person name="Tice H."/>
            <person name="Pitluck S."/>
            <person name="Sims D."/>
            <person name="Brettin T."/>
            <person name="Bruce D."/>
            <person name="Han C."/>
            <person name="Schmutz J."/>
            <person name="Larimer F."/>
            <person name="Land M."/>
            <person name="Hauser L."/>
            <person name="Kyrpides N."/>
            <person name="Kim E."/>
            <person name="Magnuson T."/>
            <person name="Richardson P."/>
        </authorList>
    </citation>
    <scope>NUCLEOTIDE SEQUENCE [LARGE SCALE GENOMIC DNA]</scope>
    <source>
        <strain evidence="11 12">JF-5</strain>
    </source>
</reference>